<organism evidence="7 8">
    <name type="scientific">Hydnum rufescens UP504</name>
    <dbReference type="NCBI Taxonomy" id="1448309"/>
    <lineage>
        <taxon>Eukaryota</taxon>
        <taxon>Fungi</taxon>
        <taxon>Dikarya</taxon>
        <taxon>Basidiomycota</taxon>
        <taxon>Agaricomycotina</taxon>
        <taxon>Agaricomycetes</taxon>
        <taxon>Cantharellales</taxon>
        <taxon>Hydnaceae</taxon>
        <taxon>Hydnum</taxon>
    </lineage>
</organism>
<dbReference type="AlphaFoldDB" id="A0A9P6DUK6"/>
<keyword evidence="4" id="KW-0418">Kinase</keyword>
<name>A0A9P6DUK6_9AGAM</name>
<sequence>MIGYPGFRFNTEGMFLGEIVNDTIPYVGSGLDDAPILLYRNFIATQFLPHNRLEKGFVKYTGNDGSVDPDLKFTALGRTLDAFQHYCIAVSKESFMVCDLQGHRLDKEVFYLFDPQANSNTSKKFGYWDLGPNAIKAYLNQHKCNSLCRAIGIN</sequence>
<dbReference type="InterPro" id="IPR004166">
    <property type="entry name" value="a-kinase_dom"/>
</dbReference>
<proteinExistence type="predicted"/>
<evidence type="ECO:0000313" key="7">
    <source>
        <dbReference type="EMBL" id="KAF9511734.1"/>
    </source>
</evidence>
<dbReference type="EMBL" id="MU128996">
    <property type="protein sequence ID" value="KAF9511734.1"/>
    <property type="molecule type" value="Genomic_DNA"/>
</dbReference>
<dbReference type="PANTHER" id="PTHR45992">
    <property type="entry name" value="EUKARYOTIC ELONGATION FACTOR 2 KINASE-RELATED"/>
    <property type="match status" value="1"/>
</dbReference>
<dbReference type="InterPro" id="IPR051852">
    <property type="entry name" value="Alpha-type_PK"/>
</dbReference>
<evidence type="ECO:0000256" key="2">
    <source>
        <dbReference type="ARBA" id="ARBA00022679"/>
    </source>
</evidence>
<accession>A0A9P6DUK6</accession>
<dbReference type="InterPro" id="IPR011009">
    <property type="entry name" value="Kinase-like_dom_sf"/>
</dbReference>
<keyword evidence="2" id="KW-0808">Transferase</keyword>
<dbReference type="SUPFAM" id="SSF56112">
    <property type="entry name" value="Protein kinase-like (PK-like)"/>
    <property type="match status" value="1"/>
</dbReference>
<evidence type="ECO:0000256" key="3">
    <source>
        <dbReference type="ARBA" id="ARBA00022741"/>
    </source>
</evidence>
<dbReference type="GO" id="GO:0005524">
    <property type="term" value="F:ATP binding"/>
    <property type="evidence" value="ECO:0007669"/>
    <property type="project" value="UniProtKB-KW"/>
</dbReference>
<dbReference type="CDD" id="cd04515">
    <property type="entry name" value="Alpha_kinase"/>
    <property type="match status" value="1"/>
</dbReference>
<evidence type="ECO:0000256" key="1">
    <source>
        <dbReference type="ARBA" id="ARBA00022527"/>
    </source>
</evidence>
<evidence type="ECO:0000259" key="6">
    <source>
        <dbReference type="PROSITE" id="PS51158"/>
    </source>
</evidence>
<gene>
    <name evidence="7" type="ORF">BS47DRAFT_1298557</name>
</gene>
<dbReference type="Proteomes" id="UP000886523">
    <property type="component" value="Unassembled WGS sequence"/>
</dbReference>
<dbReference type="OrthoDB" id="3263438at2759"/>
<evidence type="ECO:0000256" key="5">
    <source>
        <dbReference type="ARBA" id="ARBA00022840"/>
    </source>
</evidence>
<protein>
    <recommendedName>
        <fullName evidence="6">Alpha-type protein kinase domain-containing protein</fullName>
    </recommendedName>
</protein>
<feature type="domain" description="Alpha-type protein kinase" evidence="6">
    <location>
        <begin position="1"/>
        <end position="154"/>
    </location>
</feature>
<dbReference type="GO" id="GO:0004674">
    <property type="term" value="F:protein serine/threonine kinase activity"/>
    <property type="evidence" value="ECO:0007669"/>
    <property type="project" value="UniProtKB-KW"/>
</dbReference>
<comment type="caution">
    <text evidence="7">The sequence shown here is derived from an EMBL/GenBank/DDBJ whole genome shotgun (WGS) entry which is preliminary data.</text>
</comment>
<evidence type="ECO:0000256" key="4">
    <source>
        <dbReference type="ARBA" id="ARBA00022777"/>
    </source>
</evidence>
<evidence type="ECO:0000313" key="8">
    <source>
        <dbReference type="Proteomes" id="UP000886523"/>
    </source>
</evidence>
<dbReference type="Gene3D" id="3.20.200.10">
    <property type="entry name" value="MHCK/EF2 kinase"/>
    <property type="match status" value="1"/>
</dbReference>
<keyword evidence="3" id="KW-0547">Nucleotide-binding</keyword>
<keyword evidence="5" id="KW-0067">ATP-binding</keyword>
<keyword evidence="1" id="KW-0723">Serine/threonine-protein kinase</keyword>
<keyword evidence="8" id="KW-1185">Reference proteome</keyword>
<dbReference type="Pfam" id="PF02816">
    <property type="entry name" value="Alpha_kinase"/>
    <property type="match status" value="1"/>
</dbReference>
<reference evidence="7" key="1">
    <citation type="journal article" date="2020" name="Nat. Commun.">
        <title>Large-scale genome sequencing of mycorrhizal fungi provides insights into the early evolution of symbiotic traits.</title>
        <authorList>
            <person name="Miyauchi S."/>
            <person name="Kiss E."/>
            <person name="Kuo A."/>
            <person name="Drula E."/>
            <person name="Kohler A."/>
            <person name="Sanchez-Garcia M."/>
            <person name="Morin E."/>
            <person name="Andreopoulos B."/>
            <person name="Barry K.W."/>
            <person name="Bonito G."/>
            <person name="Buee M."/>
            <person name="Carver A."/>
            <person name="Chen C."/>
            <person name="Cichocki N."/>
            <person name="Clum A."/>
            <person name="Culley D."/>
            <person name="Crous P.W."/>
            <person name="Fauchery L."/>
            <person name="Girlanda M."/>
            <person name="Hayes R.D."/>
            <person name="Keri Z."/>
            <person name="LaButti K."/>
            <person name="Lipzen A."/>
            <person name="Lombard V."/>
            <person name="Magnuson J."/>
            <person name="Maillard F."/>
            <person name="Murat C."/>
            <person name="Nolan M."/>
            <person name="Ohm R.A."/>
            <person name="Pangilinan J."/>
            <person name="Pereira M.F."/>
            <person name="Perotto S."/>
            <person name="Peter M."/>
            <person name="Pfister S."/>
            <person name="Riley R."/>
            <person name="Sitrit Y."/>
            <person name="Stielow J.B."/>
            <person name="Szollosi G."/>
            <person name="Zifcakova L."/>
            <person name="Stursova M."/>
            <person name="Spatafora J.W."/>
            <person name="Tedersoo L."/>
            <person name="Vaario L.M."/>
            <person name="Yamada A."/>
            <person name="Yan M."/>
            <person name="Wang P."/>
            <person name="Xu J."/>
            <person name="Bruns T."/>
            <person name="Baldrian P."/>
            <person name="Vilgalys R."/>
            <person name="Dunand C."/>
            <person name="Henrissat B."/>
            <person name="Grigoriev I.V."/>
            <person name="Hibbett D."/>
            <person name="Nagy L.G."/>
            <person name="Martin F.M."/>
        </authorList>
    </citation>
    <scope>NUCLEOTIDE SEQUENCE</scope>
    <source>
        <strain evidence="7">UP504</strain>
    </source>
</reference>
<dbReference type="PROSITE" id="PS51158">
    <property type="entry name" value="ALPHA_KINASE"/>
    <property type="match status" value="1"/>
</dbReference>